<feature type="transmembrane region" description="Helical" evidence="1">
    <location>
        <begin position="87"/>
        <end position="105"/>
    </location>
</feature>
<accession>A0A1C7I5Y9</accession>
<keyword evidence="1" id="KW-0812">Transmembrane</keyword>
<name>A0A1C7I5Y9_9FIRM</name>
<dbReference type="STRING" id="1796616.A4V09_04415"/>
<gene>
    <name evidence="2" type="ORF">A4V09_04415</name>
</gene>
<proteinExistence type="predicted"/>
<dbReference type="EMBL" id="CP015405">
    <property type="protein sequence ID" value="ANU75070.1"/>
    <property type="molecule type" value="Genomic_DNA"/>
</dbReference>
<evidence type="ECO:0000313" key="2">
    <source>
        <dbReference type="EMBL" id="ANU75070.1"/>
    </source>
</evidence>
<sequence length="203" mass="22605">MTGKTHLSVGTAAAVCVTQPQTLSSLLLCLGTAAIGSVISDIDVTTSDSREQLNKISILTLLVIAALLFAEWKWNVGIRYRFQKESSIYRLAVSFLLFLGVCTFGKNQPHRSFMHSLPALVILNGIVYGIFPDLTPYFFVAMLSHMLIDMLNYKNVRILYPLKFGISLDLCHANGPVSRALFYAGLSVLSVMLLFLLYRIYFI</sequence>
<evidence type="ECO:0000256" key="1">
    <source>
        <dbReference type="SAM" id="Phobius"/>
    </source>
</evidence>
<feature type="transmembrane region" description="Helical" evidence="1">
    <location>
        <begin position="56"/>
        <end position="75"/>
    </location>
</feature>
<keyword evidence="3" id="KW-1185">Reference proteome</keyword>
<keyword evidence="1" id="KW-1133">Transmembrane helix</keyword>
<protein>
    <recommendedName>
        <fullName evidence="4">Inner membrane protein</fullName>
    </recommendedName>
</protein>
<dbReference type="Pfam" id="PF04307">
    <property type="entry name" value="YdjM"/>
    <property type="match status" value="1"/>
</dbReference>
<evidence type="ECO:0000313" key="3">
    <source>
        <dbReference type="Proteomes" id="UP000092574"/>
    </source>
</evidence>
<dbReference type="OrthoDB" id="5459053at2"/>
<feature type="transmembrane region" description="Helical" evidence="1">
    <location>
        <begin position="180"/>
        <end position="201"/>
    </location>
</feature>
<organism evidence="2 3">
    <name type="scientific">Blautia pseudococcoides</name>
    <dbReference type="NCBI Taxonomy" id="1796616"/>
    <lineage>
        <taxon>Bacteria</taxon>
        <taxon>Bacillati</taxon>
        <taxon>Bacillota</taxon>
        <taxon>Clostridia</taxon>
        <taxon>Lachnospirales</taxon>
        <taxon>Lachnospiraceae</taxon>
        <taxon>Blautia</taxon>
    </lineage>
</organism>
<feature type="transmembrane region" description="Helical" evidence="1">
    <location>
        <begin position="112"/>
        <end position="131"/>
    </location>
</feature>
<dbReference type="AlphaFoldDB" id="A0A1C7I5Y9"/>
<dbReference type="KEGG" id="byl:A4V09_04415"/>
<dbReference type="Proteomes" id="UP000092574">
    <property type="component" value="Chromosome"/>
</dbReference>
<evidence type="ECO:0008006" key="4">
    <source>
        <dbReference type="Google" id="ProtNLM"/>
    </source>
</evidence>
<dbReference type="InterPro" id="IPR007404">
    <property type="entry name" value="YdjM-like"/>
</dbReference>
<keyword evidence="1" id="KW-0472">Membrane</keyword>
<reference evidence="2" key="1">
    <citation type="submission" date="2017-04" db="EMBL/GenBank/DDBJ databases">
        <title>Complete Genome Sequences of Twelve Strains of a Stable Defined Moderately Diverse Mouse Microbiota 2 (sDMDMm2).</title>
        <authorList>
            <person name="Uchimura Y."/>
            <person name="Wyss M."/>
            <person name="Brugiroux S."/>
            <person name="Limenitakis J.P."/>
            <person name="Stecher B."/>
            <person name="McCoy K.D."/>
            <person name="Macpherson A.J."/>
        </authorList>
    </citation>
    <scope>NUCLEOTIDE SEQUENCE</scope>
    <source>
        <strain evidence="2">YL58</strain>
    </source>
</reference>
<dbReference type="RefSeq" id="WP_065541287.1">
    <property type="nucleotide sequence ID" value="NZ_CP015405.2"/>
</dbReference>